<dbReference type="STRING" id="565033.GACE_0603"/>
<dbReference type="Proteomes" id="UP000030624">
    <property type="component" value="Chromosome"/>
</dbReference>
<proteinExistence type="predicted"/>
<evidence type="ECO:0000313" key="3">
    <source>
        <dbReference type="Proteomes" id="UP000030624"/>
    </source>
</evidence>
<dbReference type="HOGENOM" id="CLU_2874924_0_0_2"/>
<feature type="region of interest" description="Disordered" evidence="1">
    <location>
        <begin position="1"/>
        <end position="38"/>
    </location>
</feature>
<evidence type="ECO:0000313" key="2">
    <source>
        <dbReference type="EMBL" id="AIY89655.1"/>
    </source>
</evidence>
<dbReference type="AlphaFoldDB" id="A0A0A7GC90"/>
<gene>
    <name evidence="2" type="ORF">GACE_0603</name>
</gene>
<evidence type="ECO:0000256" key="1">
    <source>
        <dbReference type="SAM" id="MobiDB-lite"/>
    </source>
</evidence>
<accession>A0A0A7GC90</accession>
<dbReference type="KEGG" id="gac:GACE_0603"/>
<reference evidence="2 3" key="1">
    <citation type="journal article" date="2015" name="Appl. Environ. Microbiol.">
        <title>The Geoglobus acetivorans genome: Fe(III) reduction, acetate utilization, autotrophic growth, and degradation of aromatic compounds in a hyperthermophilic archaeon.</title>
        <authorList>
            <person name="Mardanov A.V."/>
            <person name="Slododkina G.B."/>
            <person name="Slobodkin A.I."/>
            <person name="Beletsky A.V."/>
            <person name="Gavrilov S.N."/>
            <person name="Kublanov I.V."/>
            <person name="Bonch-Osmolovskaya E.A."/>
            <person name="Skryabin K.G."/>
            <person name="Ravin N.V."/>
        </authorList>
    </citation>
    <scope>NUCLEOTIDE SEQUENCE [LARGE SCALE GENOMIC DNA]</scope>
    <source>
        <strain evidence="2 3">SBH6</strain>
    </source>
</reference>
<sequence>MPPAKFPPTRSDGVIPEFWSEHPLNTATTKTPASSENTKTRYDLFTSSPHFSEPKQQRVCRAV</sequence>
<feature type="compositionally biased region" description="Polar residues" evidence="1">
    <location>
        <begin position="23"/>
        <end position="37"/>
    </location>
</feature>
<dbReference type="EMBL" id="CP009552">
    <property type="protein sequence ID" value="AIY89655.1"/>
    <property type="molecule type" value="Genomic_DNA"/>
</dbReference>
<organism evidence="2 3">
    <name type="scientific">Geoglobus acetivorans</name>
    <dbReference type="NCBI Taxonomy" id="565033"/>
    <lineage>
        <taxon>Archaea</taxon>
        <taxon>Methanobacteriati</taxon>
        <taxon>Methanobacteriota</taxon>
        <taxon>Archaeoglobi</taxon>
        <taxon>Archaeoglobales</taxon>
        <taxon>Archaeoglobaceae</taxon>
        <taxon>Geoglobus</taxon>
    </lineage>
</organism>
<protein>
    <submittedName>
        <fullName evidence="2">Uncharacterized protein</fullName>
    </submittedName>
</protein>
<name>A0A0A7GC90_GEOAI</name>